<name>A0A0F5MP96_9RICK</name>
<dbReference type="PIRSF" id="PIRSF002070">
    <property type="entry name" value="SSB"/>
    <property type="match status" value="1"/>
</dbReference>
<dbReference type="PANTHER" id="PTHR10302:SF27">
    <property type="entry name" value="SINGLE-STRANDED DNA-BINDING PROTEIN"/>
    <property type="match status" value="1"/>
</dbReference>
<accession>A0A0F5MP96</accession>
<keyword evidence="7" id="KW-1185">Reference proteome</keyword>
<sequence>MSGSVNKVILIGNVGKDPEIRSTQDGRELANITLATSERWKDKSTGERKERTEWHRVVVFSEGLVNVVKNYVKKGTKLYIEGALQTRKWTDAAGVEKYSTEIVLQGFSSVLTMIDSQKSGGEDNFSSGSSSGSSSFDSGYKNSNSNDSLEDEIPF</sequence>
<dbReference type="SUPFAM" id="SSF50249">
    <property type="entry name" value="Nucleic acid-binding proteins"/>
    <property type="match status" value="1"/>
</dbReference>
<feature type="DNA-binding region" evidence="3">
    <location>
        <begin position="54"/>
        <end position="60"/>
    </location>
</feature>
<dbReference type="HAMAP" id="MF_00984">
    <property type="entry name" value="SSB"/>
    <property type="match status" value="1"/>
</dbReference>
<dbReference type="GO" id="GO:0003697">
    <property type="term" value="F:single-stranded DNA binding"/>
    <property type="evidence" value="ECO:0007669"/>
    <property type="project" value="UniProtKB-UniRule"/>
</dbReference>
<dbReference type="GO" id="GO:0006310">
    <property type="term" value="P:DNA recombination"/>
    <property type="evidence" value="ECO:0007669"/>
    <property type="project" value="UniProtKB-UniRule"/>
</dbReference>
<comment type="function">
    <text evidence="3">Plays an important role in DNA replication, recombination and repair. Binds to ssDNA and to an array of partner proteins to recruit them to their sites of action during DNA metabolism.</text>
</comment>
<comment type="subunit">
    <text evidence="3">Homotetramer.</text>
</comment>
<keyword evidence="3" id="KW-0227">DNA damage</keyword>
<dbReference type="AlphaFoldDB" id="A0A0F5MP96"/>
<dbReference type="GO" id="GO:0009295">
    <property type="term" value="C:nucleoid"/>
    <property type="evidence" value="ECO:0007669"/>
    <property type="project" value="TreeGrafter"/>
</dbReference>
<dbReference type="GO" id="GO:0006281">
    <property type="term" value="P:DNA repair"/>
    <property type="evidence" value="ECO:0007669"/>
    <property type="project" value="UniProtKB-UniRule"/>
</dbReference>
<dbReference type="InterPro" id="IPR012340">
    <property type="entry name" value="NA-bd_OB-fold"/>
</dbReference>
<evidence type="ECO:0000256" key="1">
    <source>
        <dbReference type="ARBA" id="ARBA00023125"/>
    </source>
</evidence>
<dbReference type="Proteomes" id="UP000033358">
    <property type="component" value="Unassembled WGS sequence"/>
</dbReference>
<evidence type="ECO:0000313" key="7">
    <source>
        <dbReference type="Proteomes" id="UP000033358"/>
    </source>
</evidence>
<dbReference type="Gene3D" id="2.40.50.140">
    <property type="entry name" value="Nucleic acid-binding proteins"/>
    <property type="match status" value="1"/>
</dbReference>
<dbReference type="PANTHER" id="PTHR10302">
    <property type="entry name" value="SINGLE-STRANDED DNA-BINDING PROTEIN"/>
    <property type="match status" value="1"/>
</dbReference>
<keyword evidence="3" id="KW-0235">DNA replication</keyword>
<dbReference type="CDD" id="cd04496">
    <property type="entry name" value="SSB_OBF"/>
    <property type="match status" value="1"/>
</dbReference>
<keyword evidence="3" id="KW-0234">DNA repair</keyword>
<keyword evidence="1 3" id="KW-0238">DNA-binding</keyword>
<gene>
    <name evidence="6" type="primary">ssb</name>
    <name evidence="6" type="ORF">SZ25_00400</name>
</gene>
<organism evidence="6 7">
    <name type="scientific">Candidatus Arcanibacter lacustris</name>
    <dbReference type="NCBI Taxonomy" id="1607817"/>
    <lineage>
        <taxon>Bacteria</taxon>
        <taxon>Pseudomonadati</taxon>
        <taxon>Pseudomonadota</taxon>
        <taxon>Alphaproteobacteria</taxon>
        <taxon>Rickettsiales</taxon>
        <taxon>Candidatus Arcanibacter</taxon>
    </lineage>
</organism>
<dbReference type="Pfam" id="PF00436">
    <property type="entry name" value="SSB"/>
    <property type="match status" value="1"/>
</dbReference>
<evidence type="ECO:0000256" key="2">
    <source>
        <dbReference type="ARBA" id="ARBA00023172"/>
    </source>
</evidence>
<evidence type="ECO:0000256" key="3">
    <source>
        <dbReference type="HAMAP-Rule" id="MF_00984"/>
    </source>
</evidence>
<keyword evidence="2 3" id="KW-0233">DNA recombination</keyword>
<evidence type="ECO:0000256" key="5">
    <source>
        <dbReference type="SAM" id="MobiDB-lite"/>
    </source>
</evidence>
<dbReference type="PROSITE" id="PS50935">
    <property type="entry name" value="SSB"/>
    <property type="match status" value="1"/>
</dbReference>
<feature type="compositionally biased region" description="Low complexity" evidence="5">
    <location>
        <begin position="122"/>
        <end position="145"/>
    </location>
</feature>
<dbReference type="EMBL" id="JYHA01000065">
    <property type="protein sequence ID" value="KKB96511.1"/>
    <property type="molecule type" value="Genomic_DNA"/>
</dbReference>
<dbReference type="GO" id="GO:0006260">
    <property type="term" value="P:DNA replication"/>
    <property type="evidence" value="ECO:0007669"/>
    <property type="project" value="UniProtKB-UniRule"/>
</dbReference>
<dbReference type="PATRIC" id="fig|1607817.3.peg.397"/>
<evidence type="ECO:0000256" key="4">
    <source>
        <dbReference type="PIRNR" id="PIRNR002070"/>
    </source>
</evidence>
<proteinExistence type="inferred from homology"/>
<dbReference type="InterPro" id="IPR011344">
    <property type="entry name" value="ssDNA-bd"/>
</dbReference>
<feature type="short sequence motif" description="Important for interaction with partner proteins" evidence="3">
    <location>
        <begin position="150"/>
        <end position="155"/>
    </location>
</feature>
<reference evidence="6 7" key="1">
    <citation type="submission" date="2015-02" db="EMBL/GenBank/DDBJ databases">
        <title>Single cell genomics of a rare environmental alphaproteobacterium provides unique insights into Rickettsiaceae evolution.</title>
        <authorList>
            <person name="Martijn J."/>
            <person name="Schulz F."/>
            <person name="Zaremba-Niedzwiedzka K."/>
            <person name="Viklund J."/>
            <person name="Stepanauskas R."/>
            <person name="Andersson S.G.E."/>
            <person name="Horn M."/>
            <person name="Guy L."/>
            <person name="Ettema T.J.G."/>
        </authorList>
    </citation>
    <scope>NUCLEOTIDE SEQUENCE [LARGE SCALE GENOMIC DNA]</scope>
    <source>
        <strain evidence="6 7">SCGC AAA041-L04</strain>
    </source>
</reference>
<evidence type="ECO:0000313" key="6">
    <source>
        <dbReference type="EMBL" id="KKB96511.1"/>
    </source>
</evidence>
<protein>
    <recommendedName>
        <fullName evidence="3 4">Single-stranded DNA-binding protein</fullName>
        <shortName evidence="3">SSB</shortName>
    </recommendedName>
</protein>
<feature type="region of interest" description="Disordered" evidence="5">
    <location>
        <begin position="118"/>
        <end position="155"/>
    </location>
</feature>
<dbReference type="InterPro" id="IPR000424">
    <property type="entry name" value="Primosome_PriB/ssb"/>
</dbReference>
<comment type="caution">
    <text evidence="6">The sequence shown here is derived from an EMBL/GenBank/DDBJ whole genome shotgun (WGS) entry which is preliminary data.</text>
</comment>
<dbReference type="NCBIfam" id="TIGR00621">
    <property type="entry name" value="ssb"/>
    <property type="match status" value="1"/>
</dbReference>